<reference evidence="1 2" key="1">
    <citation type="submission" date="2014-03" db="EMBL/GenBank/DDBJ databases">
        <title>Complete genome sequence of Pseudomonas stutzeri 19SMN4.</title>
        <authorList>
            <person name="Brunet-Galmes I."/>
            <person name="Nogales B."/>
            <person name="Busquets A."/>
            <person name="Pena A."/>
            <person name="Gomila M."/>
            <person name="Garcia-Valdes E."/>
            <person name="Lalucat J."/>
            <person name="Bennasar A."/>
            <person name="Bosch R."/>
        </authorList>
    </citation>
    <scope>NUCLEOTIDE SEQUENCE [LARGE SCALE GENOMIC DNA]</scope>
    <source>
        <strain evidence="1 2">19SMN4</strain>
        <plasmid evidence="2">Plasmid pLIB119</plasmid>
    </source>
</reference>
<dbReference type="AlphaFoldDB" id="A0A023WZS7"/>
<dbReference type="Proteomes" id="UP000025238">
    <property type="component" value="Plasmid pLIB119"/>
</dbReference>
<protein>
    <submittedName>
        <fullName evidence="1">Uncharacterized protein</fullName>
    </submittedName>
</protein>
<evidence type="ECO:0000313" key="1">
    <source>
        <dbReference type="EMBL" id="AHY45270.1"/>
    </source>
</evidence>
<evidence type="ECO:0000313" key="2">
    <source>
        <dbReference type="Proteomes" id="UP000025238"/>
    </source>
</evidence>
<dbReference type="EMBL" id="CP007510">
    <property type="protein sequence ID" value="AHY45270.1"/>
    <property type="molecule type" value="Genomic_DNA"/>
</dbReference>
<gene>
    <name evidence="1" type="ORF">UIB01_22790</name>
</gene>
<sequence length="226" mass="25079">MSVTTSSIQVHVLPNKATIHLHEADRELVGVHGVEVDVMDYPSQQATAALNAFNANVTLNRAEHFTLMVFDPKKQSWLTPPEGHQAFPSDGDYSGMLDVPLLPLGCVLKAEKDVAYEDGDGQPIMAGSKWKVLAADRATVRLVCEDTEAEIFMPVCQLHEGLVINTGYDEDSHLSADQLDDKYNPEGAGEHPMFSRQMWREAVANEDTICGYWSWLVSEIAQAHWK</sequence>
<dbReference type="KEGG" id="pstu:UIB01_22790"/>
<keyword evidence="1" id="KW-0614">Plasmid</keyword>
<name>A0A023WZS7_STUST</name>
<accession>A0A023WZS7</accession>
<proteinExistence type="predicted"/>
<organism evidence="1 2">
    <name type="scientific">Stutzerimonas stutzeri</name>
    <name type="common">Pseudomonas stutzeri</name>
    <dbReference type="NCBI Taxonomy" id="316"/>
    <lineage>
        <taxon>Bacteria</taxon>
        <taxon>Pseudomonadati</taxon>
        <taxon>Pseudomonadota</taxon>
        <taxon>Gammaproteobacteria</taxon>
        <taxon>Pseudomonadales</taxon>
        <taxon>Pseudomonadaceae</taxon>
        <taxon>Stutzerimonas</taxon>
    </lineage>
</organism>
<dbReference type="PATRIC" id="fig|316.97.peg.4567"/>
<geneLocation type="plasmid" evidence="1 2">
    <name>pLIB119</name>
</geneLocation>